<dbReference type="EMBL" id="KL250495">
    <property type="protein sequence ID" value="KGB32193.1"/>
    <property type="molecule type" value="Genomic_DNA"/>
</dbReference>
<accession>A0A095BTM9</accession>
<dbReference type="OrthoDB" id="444809at2759"/>
<evidence type="ECO:0000256" key="2">
    <source>
        <dbReference type="ARBA" id="ARBA00005904"/>
    </source>
</evidence>
<dbReference type="GO" id="GO:0005730">
    <property type="term" value="C:nucleolus"/>
    <property type="evidence" value="ECO:0007669"/>
    <property type="project" value="TreeGrafter"/>
</dbReference>
<protein>
    <submittedName>
        <fullName evidence="5">Protein bicaudal D 2, variant 3</fullName>
    </submittedName>
</protein>
<dbReference type="STRING" id="6185.A0A095BTM9"/>
<dbReference type="GO" id="GO:0003723">
    <property type="term" value="F:RNA binding"/>
    <property type="evidence" value="ECO:0007669"/>
    <property type="project" value="TreeGrafter"/>
</dbReference>
<comment type="subcellular location">
    <subcellularLocation>
        <location evidence="1">Nucleus</location>
    </subcellularLocation>
</comment>
<evidence type="ECO:0000259" key="4">
    <source>
        <dbReference type="Pfam" id="PF04935"/>
    </source>
</evidence>
<dbReference type="InterPro" id="IPR007019">
    <property type="entry name" value="SURF6"/>
</dbReference>
<dbReference type="CTD" id="24588136"/>
<reference evidence="5" key="4">
    <citation type="journal article" date="2022" name="PLoS Pathog.">
        <title>Chromosome-level genome of Schistosoma haematobium underpins genome-wide explorations of molecular variation.</title>
        <authorList>
            <person name="Stroehlein A.J."/>
            <person name="Korhonen P.K."/>
            <person name="Lee V.V."/>
            <person name="Ralph S.A."/>
            <person name="Mentink-Kane M."/>
            <person name="You H."/>
            <person name="McManus D.P."/>
            <person name="Tchuente L.T."/>
            <person name="Stothard J.R."/>
            <person name="Kaur P."/>
            <person name="Dudchenko O."/>
            <person name="Aiden E.L."/>
            <person name="Yang B."/>
            <person name="Yang H."/>
            <person name="Emery A.M."/>
            <person name="Webster B.L."/>
            <person name="Brindley P.J."/>
            <person name="Rollinson D."/>
            <person name="Chang B.C.H."/>
            <person name="Gasser R.B."/>
            <person name="Young N.D."/>
        </authorList>
    </citation>
    <scope>NUCLEOTIDE SEQUENCE</scope>
</reference>
<dbReference type="AlphaFoldDB" id="A0A095BTM9"/>
<sequence length="168" mass="19932">MTPVNPEKYYFSKIQLYDPNEIINYGIQKQIQKKNRRKLARLEKQGIFVGRDPIKLLKKANKCPKSETNNADLTSVDIIRKKWKIASLRAQGVKVKDDMSLLKRAADKVHKLKRKRAKNWKKRIEANEEKKRERQVKRTTNIQARRTRKLSKKLNKAREKGRIFFACE</sequence>
<name>A0A095BTM9_SCHHA</name>
<feature type="domain" description="Ribosomal RNA-processing protein 14/surfeit locus protein 6 C-terminal" evidence="4">
    <location>
        <begin position="9"/>
        <end position="154"/>
    </location>
</feature>
<dbReference type="EMBL" id="AMPZ03000001">
    <property type="protein sequence ID" value="KAH9595490.1"/>
    <property type="molecule type" value="Genomic_DNA"/>
</dbReference>
<dbReference type="GO" id="GO:0003677">
    <property type="term" value="F:DNA binding"/>
    <property type="evidence" value="ECO:0007669"/>
    <property type="project" value="TreeGrafter"/>
</dbReference>
<keyword evidence="3" id="KW-0539">Nucleus</keyword>
<evidence type="ECO:0000313" key="5">
    <source>
        <dbReference type="EMBL" id="KAH9595490.1"/>
    </source>
</evidence>
<dbReference type="PANTHER" id="PTHR14369:SF0">
    <property type="entry name" value="SURFEIT LOCUS PROTEIN 6"/>
    <property type="match status" value="1"/>
</dbReference>
<reference evidence="5" key="2">
    <citation type="journal article" date="2019" name="Gigascience">
        <title>High-quality Schistosoma haematobium genome achieved by single-molecule and long-range sequencing.</title>
        <authorList>
            <person name="Stroehlein A.J."/>
            <person name="Korhonen P.K."/>
            <person name="Chong T.M."/>
            <person name="Lim Y.L."/>
            <person name="Chan K.G."/>
            <person name="Webster B."/>
            <person name="Rollinson D."/>
            <person name="Brindley P.J."/>
            <person name="Gasser R.B."/>
            <person name="Young N.D."/>
        </authorList>
    </citation>
    <scope>NUCLEOTIDE SEQUENCE</scope>
</reference>
<evidence type="ECO:0000256" key="1">
    <source>
        <dbReference type="ARBA" id="ARBA00004123"/>
    </source>
</evidence>
<dbReference type="Pfam" id="PF04935">
    <property type="entry name" value="SURF6"/>
    <property type="match status" value="1"/>
</dbReference>
<dbReference type="GO" id="GO:0042273">
    <property type="term" value="P:ribosomal large subunit biogenesis"/>
    <property type="evidence" value="ECO:0007669"/>
    <property type="project" value="TreeGrafter"/>
</dbReference>
<gene>
    <name evidence="5" type="primary">BICD2_1</name>
    <name evidence="5" type="ORF">MS3_00001512</name>
    <name evidence="6" type="ORF">MS3_00315</name>
</gene>
<dbReference type="GeneID" id="24588136"/>
<dbReference type="PANTHER" id="PTHR14369">
    <property type="entry name" value="SURFEIT LOCUS PROTEIN 6"/>
    <property type="match status" value="1"/>
</dbReference>
<dbReference type="RefSeq" id="XP_051074400.1">
    <property type="nucleotide sequence ID" value="XM_051208986.1"/>
</dbReference>
<keyword evidence="7" id="KW-1185">Reference proteome</keyword>
<dbReference type="InterPro" id="IPR029190">
    <property type="entry name" value="Rrp14/SURF6_C"/>
</dbReference>
<reference evidence="5" key="3">
    <citation type="submission" date="2021-06" db="EMBL/GenBank/DDBJ databases">
        <title>Chromosome-level genome assembly for S. haematobium.</title>
        <authorList>
            <person name="Stroehlein A.J."/>
        </authorList>
    </citation>
    <scope>NUCLEOTIDE SEQUENCE</scope>
</reference>
<comment type="similarity">
    <text evidence="2">Belongs to the SURF6 family.</text>
</comment>
<evidence type="ECO:0000256" key="3">
    <source>
        <dbReference type="ARBA" id="ARBA00023242"/>
    </source>
</evidence>
<proteinExistence type="inferred from homology"/>
<dbReference type="GO" id="GO:0042274">
    <property type="term" value="P:ribosomal small subunit biogenesis"/>
    <property type="evidence" value="ECO:0007669"/>
    <property type="project" value="TreeGrafter"/>
</dbReference>
<dbReference type="Proteomes" id="UP000471633">
    <property type="component" value="Unassembled WGS sequence"/>
</dbReference>
<evidence type="ECO:0000313" key="7">
    <source>
        <dbReference type="Proteomes" id="UP000471633"/>
    </source>
</evidence>
<organism evidence="6">
    <name type="scientific">Schistosoma haematobium</name>
    <name type="common">Blood fluke</name>
    <dbReference type="NCBI Taxonomy" id="6185"/>
    <lineage>
        <taxon>Eukaryota</taxon>
        <taxon>Metazoa</taxon>
        <taxon>Spiralia</taxon>
        <taxon>Lophotrochozoa</taxon>
        <taxon>Platyhelminthes</taxon>
        <taxon>Trematoda</taxon>
        <taxon>Digenea</taxon>
        <taxon>Strigeidida</taxon>
        <taxon>Schistosomatoidea</taxon>
        <taxon>Schistosomatidae</taxon>
        <taxon>Schistosoma</taxon>
    </lineage>
</organism>
<reference evidence="6" key="1">
    <citation type="journal article" date="2012" name="Nat. Genet.">
        <title>Whole-genome sequence of Schistosoma haematobium.</title>
        <authorList>
            <person name="Young N.D."/>
            <person name="Jex A.R."/>
            <person name="Li B."/>
            <person name="Liu S."/>
            <person name="Yang L."/>
            <person name="Xiong Z."/>
            <person name="Li Y."/>
            <person name="Cantacessi C."/>
            <person name="Hall R.S."/>
            <person name="Xu X."/>
            <person name="Chen F."/>
            <person name="Wu X."/>
            <person name="Zerlotini A."/>
            <person name="Oliveira G."/>
            <person name="Hofmann A."/>
            <person name="Zhang G."/>
            <person name="Fang X."/>
            <person name="Kang Y."/>
            <person name="Campbell B.E."/>
            <person name="Loukas A."/>
            <person name="Ranganathan S."/>
            <person name="Rollinson D."/>
            <person name="Rinaldi G."/>
            <person name="Brindley P.J."/>
            <person name="Yang H."/>
            <person name="Wang J."/>
            <person name="Wang J."/>
            <person name="Gasser R.B."/>
        </authorList>
    </citation>
    <scope>NUCLEOTIDE SEQUENCE [LARGE SCALE GENOMIC DNA]</scope>
</reference>
<evidence type="ECO:0000313" key="6">
    <source>
        <dbReference type="EMBL" id="KGB32193.1"/>
    </source>
</evidence>